<dbReference type="HOGENOM" id="CLU_033605_0_0_1"/>
<evidence type="ECO:0000256" key="4">
    <source>
        <dbReference type="ARBA" id="ARBA00005286"/>
    </source>
</evidence>
<dbReference type="UniPathway" id="UPA00111">
    <property type="reaction ID" value="UER00527"/>
</dbReference>
<accession>B7FYF3</accession>
<feature type="region of interest" description="Disordered" evidence="13">
    <location>
        <begin position="1"/>
        <end position="25"/>
    </location>
</feature>
<gene>
    <name evidence="14" type="ORF">PHATRDRAFT_45657</name>
</gene>
<dbReference type="Pfam" id="PF05153">
    <property type="entry name" value="MIOX"/>
    <property type="match status" value="1"/>
</dbReference>
<evidence type="ECO:0000256" key="2">
    <source>
        <dbReference type="ARBA" id="ARBA00004496"/>
    </source>
</evidence>
<dbReference type="GO" id="GO:0005737">
    <property type="term" value="C:cytoplasm"/>
    <property type="evidence" value="ECO:0007669"/>
    <property type="project" value="UniProtKB-SubCell"/>
</dbReference>
<reference evidence="14 15" key="1">
    <citation type="journal article" date="2008" name="Nature">
        <title>The Phaeodactylum genome reveals the evolutionary history of diatom genomes.</title>
        <authorList>
            <person name="Bowler C."/>
            <person name="Allen A.E."/>
            <person name="Badger J.H."/>
            <person name="Grimwood J."/>
            <person name="Jabbari K."/>
            <person name="Kuo A."/>
            <person name="Maheswari U."/>
            <person name="Martens C."/>
            <person name="Maumus F."/>
            <person name="Otillar R.P."/>
            <person name="Rayko E."/>
            <person name="Salamov A."/>
            <person name="Vandepoele K."/>
            <person name="Beszteri B."/>
            <person name="Gruber A."/>
            <person name="Heijde M."/>
            <person name="Katinka M."/>
            <person name="Mock T."/>
            <person name="Valentin K."/>
            <person name="Verret F."/>
            <person name="Berges J.A."/>
            <person name="Brownlee C."/>
            <person name="Cadoret J.P."/>
            <person name="Chiovitti A."/>
            <person name="Choi C.J."/>
            <person name="Coesel S."/>
            <person name="De Martino A."/>
            <person name="Detter J.C."/>
            <person name="Durkin C."/>
            <person name="Falciatore A."/>
            <person name="Fournet J."/>
            <person name="Haruta M."/>
            <person name="Huysman M.J."/>
            <person name="Jenkins B.D."/>
            <person name="Jiroutova K."/>
            <person name="Jorgensen R.E."/>
            <person name="Joubert Y."/>
            <person name="Kaplan A."/>
            <person name="Kroger N."/>
            <person name="Kroth P.G."/>
            <person name="La Roche J."/>
            <person name="Lindquist E."/>
            <person name="Lommer M."/>
            <person name="Martin-Jezequel V."/>
            <person name="Lopez P.J."/>
            <person name="Lucas S."/>
            <person name="Mangogna M."/>
            <person name="McGinnis K."/>
            <person name="Medlin L.K."/>
            <person name="Montsant A."/>
            <person name="Oudot-Le Secq M.P."/>
            <person name="Napoli C."/>
            <person name="Obornik M."/>
            <person name="Parker M.S."/>
            <person name="Petit J.L."/>
            <person name="Porcel B.M."/>
            <person name="Poulsen N."/>
            <person name="Robison M."/>
            <person name="Rychlewski L."/>
            <person name="Rynearson T.A."/>
            <person name="Schmutz J."/>
            <person name="Shapiro H."/>
            <person name="Siaut M."/>
            <person name="Stanley M."/>
            <person name="Sussman M.R."/>
            <person name="Taylor A.R."/>
            <person name="Vardi A."/>
            <person name="von Dassow P."/>
            <person name="Vyverman W."/>
            <person name="Willis A."/>
            <person name="Wyrwicz L.S."/>
            <person name="Rokhsar D.S."/>
            <person name="Weissenbach J."/>
            <person name="Armbrust E.V."/>
            <person name="Green B.R."/>
            <person name="Van de Peer Y."/>
            <person name="Grigoriev I.V."/>
        </authorList>
    </citation>
    <scope>NUCLEOTIDE SEQUENCE [LARGE SCALE GENOMIC DNA]</scope>
    <source>
        <strain evidence="14 15">CCAP 1055/1</strain>
    </source>
</reference>
<name>B7FYF3_PHATC</name>
<dbReference type="Proteomes" id="UP000000759">
    <property type="component" value="Chromosome 7"/>
</dbReference>
<comment type="pathway">
    <text evidence="3">Polyol metabolism; myo-inositol degradation into D-glucuronate; D-glucuronate from myo-inositol: step 1/1.</text>
</comment>
<dbReference type="SUPFAM" id="SSF109604">
    <property type="entry name" value="HD-domain/PDEase-like"/>
    <property type="match status" value="1"/>
</dbReference>
<keyword evidence="8" id="KW-0479">Metal-binding</keyword>
<evidence type="ECO:0000256" key="12">
    <source>
        <dbReference type="ARBA" id="ARBA00048271"/>
    </source>
</evidence>
<proteinExistence type="inferred from homology"/>
<dbReference type="STRING" id="556484.B7FYF3"/>
<dbReference type="GO" id="GO:0050113">
    <property type="term" value="F:inositol oxygenase activity"/>
    <property type="evidence" value="ECO:0007669"/>
    <property type="project" value="UniProtKB-EC"/>
</dbReference>
<evidence type="ECO:0000256" key="11">
    <source>
        <dbReference type="ARBA" id="ARBA00029668"/>
    </source>
</evidence>
<evidence type="ECO:0000313" key="14">
    <source>
        <dbReference type="EMBL" id="EEC48713.1"/>
    </source>
</evidence>
<dbReference type="OrthoDB" id="5151075at2759"/>
<dbReference type="InParanoid" id="B7FYF3"/>
<reference evidence="15" key="2">
    <citation type="submission" date="2008-08" db="EMBL/GenBank/DDBJ databases">
        <authorList>
            <consortium name="Diatom Consortium"/>
            <person name="Grigoriev I."/>
            <person name="Grimwood J."/>
            <person name="Kuo A."/>
            <person name="Otillar R.P."/>
            <person name="Salamov A."/>
            <person name="Detter J.C."/>
            <person name="Lindquist E."/>
            <person name="Shapiro H."/>
            <person name="Lucas S."/>
            <person name="Glavina del Rio T."/>
            <person name="Pitluck S."/>
            <person name="Rokhsar D."/>
            <person name="Bowler C."/>
        </authorList>
    </citation>
    <scope>GENOME REANNOTATION</scope>
    <source>
        <strain evidence="15">CCAP 1055/1</strain>
    </source>
</reference>
<evidence type="ECO:0000256" key="7">
    <source>
        <dbReference type="ARBA" id="ARBA00022490"/>
    </source>
</evidence>
<evidence type="ECO:0000256" key="1">
    <source>
        <dbReference type="ARBA" id="ARBA00001962"/>
    </source>
</evidence>
<evidence type="ECO:0000256" key="6">
    <source>
        <dbReference type="ARBA" id="ARBA00019269"/>
    </source>
</evidence>
<organism evidence="14 15">
    <name type="scientific">Phaeodactylum tricornutum (strain CCAP 1055/1)</name>
    <dbReference type="NCBI Taxonomy" id="556484"/>
    <lineage>
        <taxon>Eukaryota</taxon>
        <taxon>Sar</taxon>
        <taxon>Stramenopiles</taxon>
        <taxon>Ochrophyta</taxon>
        <taxon>Bacillariophyta</taxon>
        <taxon>Bacillariophyceae</taxon>
        <taxon>Bacillariophycidae</taxon>
        <taxon>Naviculales</taxon>
        <taxon>Phaeodactylaceae</taxon>
        <taxon>Phaeodactylum</taxon>
    </lineage>
</organism>
<keyword evidence="15" id="KW-1185">Reference proteome</keyword>
<keyword evidence="9" id="KW-0560">Oxidoreductase</keyword>
<sequence length="689" mass="78911">MEFAISSSERRTGFTEREVCRMEPSQTKRRRCEGYSPVPTQPWLQALSNRESCFAKTLHLVDLFPSSDQQEKDNHSIRQSSGFTLRLEHRQGGAVARHPGEERILLFRSDQPGAIAKVIYSLEEQKMQQEHDEQAKIYVLDVKAPYRGYDFGGLLFREALASLRHRYQTQAKQRLQAFGNTPRSSCNNGVPSSLQCVLDAEEDVERHDKLVNFYKRMGCAVKPDAKIQYLHNNDGTTYRKITMLRTILFEEATARRDTSKYKKTDTESLVGRNGGFLPVILLQAPGKRAGCATEQLYHIAQRVEQHWLLVEDGFGQVELWTTCGRCLFVTEEGRCKTDGGSSATHEACKFRLLRFSDATQTLNDDENDSDEHIPEARLKELWMLQSSRGLFLCLDAKSSVMSCSRTPAFWQASRDNFSLTCTTDTPPRRQHYRQQWKAQTVDYVYAMRDRYLKFNHGSLTIRQALDAVQALPEYPFDISGRSVSLRTRCFRTAEIARHAGHPDWVQLLALMYCLGSVAHVLETYKGNQNEYNWTISSRGWIVGCAPPLTTVFSEFRSLNQDTSDSRYSSLYGMYHQHVGLSNVLLTWTGPEYLYHVLQHNDVSLPEEGLTMLRLASIFDWHSNNQYLHLCNDDDQEVRALCADFDTVMRDTSSQCNGATEWTDAECESLWVNHYGDIAAKYDVDGVLEW</sequence>
<evidence type="ECO:0000256" key="8">
    <source>
        <dbReference type="ARBA" id="ARBA00022723"/>
    </source>
</evidence>
<dbReference type="KEGG" id="pti:PHATRDRAFT_45657"/>
<dbReference type="GeneID" id="7200414"/>
<evidence type="ECO:0000313" key="15">
    <source>
        <dbReference type="Proteomes" id="UP000000759"/>
    </source>
</evidence>
<dbReference type="PaxDb" id="2850-Phatr45657"/>
<dbReference type="RefSeq" id="XP_002179727.1">
    <property type="nucleotide sequence ID" value="XM_002179691.1"/>
</dbReference>
<evidence type="ECO:0000256" key="3">
    <source>
        <dbReference type="ARBA" id="ARBA00005167"/>
    </source>
</evidence>
<dbReference type="GO" id="GO:0019310">
    <property type="term" value="P:inositol catabolic process"/>
    <property type="evidence" value="ECO:0007669"/>
    <property type="project" value="InterPro"/>
</dbReference>
<dbReference type="PANTHER" id="PTHR12588:SF0">
    <property type="entry name" value="INOSITOL OXYGENASE"/>
    <property type="match status" value="1"/>
</dbReference>
<dbReference type="PANTHER" id="PTHR12588">
    <property type="entry name" value="MYOINOSITOL OXYGENASE"/>
    <property type="match status" value="1"/>
</dbReference>
<protein>
    <recommendedName>
        <fullName evidence="6">Inositol oxygenase</fullName>
        <ecNumber evidence="5">1.13.99.1</ecNumber>
    </recommendedName>
    <alternativeName>
        <fullName evidence="11">Myo-inositol oxygenase</fullName>
    </alternativeName>
</protein>
<evidence type="ECO:0000256" key="13">
    <source>
        <dbReference type="SAM" id="MobiDB-lite"/>
    </source>
</evidence>
<dbReference type="eggNOG" id="KOG1573">
    <property type="taxonomic scope" value="Eukaryota"/>
</dbReference>
<feature type="compositionally biased region" description="Basic and acidic residues" evidence="13">
    <location>
        <begin position="8"/>
        <end position="21"/>
    </location>
</feature>
<dbReference type="GO" id="GO:0005506">
    <property type="term" value="F:iron ion binding"/>
    <property type="evidence" value="ECO:0007669"/>
    <property type="project" value="InterPro"/>
</dbReference>
<dbReference type="EMBL" id="CM000610">
    <property type="protein sequence ID" value="EEC48713.1"/>
    <property type="molecule type" value="Genomic_DNA"/>
</dbReference>
<dbReference type="EC" id="1.13.99.1" evidence="5"/>
<dbReference type="AlphaFoldDB" id="B7FYF3"/>
<comment type="subcellular location">
    <subcellularLocation>
        <location evidence="2">Cytoplasm</location>
    </subcellularLocation>
</comment>
<evidence type="ECO:0000256" key="9">
    <source>
        <dbReference type="ARBA" id="ARBA00023002"/>
    </source>
</evidence>
<comment type="similarity">
    <text evidence="4">Belongs to the myo-inositol oxygenase family.</text>
</comment>
<keyword evidence="10" id="KW-0408">Iron</keyword>
<keyword evidence="7" id="KW-0963">Cytoplasm</keyword>
<comment type="cofactor">
    <cofactor evidence="1">
        <name>Fe cation</name>
        <dbReference type="ChEBI" id="CHEBI:24875"/>
    </cofactor>
</comment>
<evidence type="ECO:0000256" key="5">
    <source>
        <dbReference type="ARBA" id="ARBA00011919"/>
    </source>
</evidence>
<evidence type="ECO:0000256" key="10">
    <source>
        <dbReference type="ARBA" id="ARBA00023004"/>
    </source>
</evidence>
<comment type="catalytic activity">
    <reaction evidence="12">
        <text>myo-inositol + O2 = D-glucuronate + H2O + H(+)</text>
        <dbReference type="Rhea" id="RHEA:23696"/>
        <dbReference type="ChEBI" id="CHEBI:15377"/>
        <dbReference type="ChEBI" id="CHEBI:15378"/>
        <dbReference type="ChEBI" id="CHEBI:15379"/>
        <dbReference type="ChEBI" id="CHEBI:17268"/>
        <dbReference type="ChEBI" id="CHEBI:58720"/>
        <dbReference type="EC" id="1.13.99.1"/>
    </reaction>
</comment>
<dbReference type="InterPro" id="IPR007828">
    <property type="entry name" value="Inositol_oxygenase"/>
</dbReference>